<dbReference type="Proteomes" id="UP000326924">
    <property type="component" value="Unassembled WGS sequence"/>
</dbReference>
<organism evidence="1 2">
    <name type="scientific">Sphaerosporella brunnea</name>
    <dbReference type="NCBI Taxonomy" id="1250544"/>
    <lineage>
        <taxon>Eukaryota</taxon>
        <taxon>Fungi</taxon>
        <taxon>Dikarya</taxon>
        <taxon>Ascomycota</taxon>
        <taxon>Pezizomycotina</taxon>
        <taxon>Pezizomycetes</taxon>
        <taxon>Pezizales</taxon>
        <taxon>Pyronemataceae</taxon>
        <taxon>Sphaerosporella</taxon>
    </lineage>
</organism>
<dbReference type="AlphaFoldDB" id="A0A5J5EY42"/>
<evidence type="ECO:0000313" key="2">
    <source>
        <dbReference type="Proteomes" id="UP000326924"/>
    </source>
</evidence>
<dbReference type="EMBL" id="VXIS01000078">
    <property type="protein sequence ID" value="KAA8907571.1"/>
    <property type="molecule type" value="Genomic_DNA"/>
</dbReference>
<protein>
    <submittedName>
        <fullName evidence="1">Uncharacterized protein</fullName>
    </submittedName>
</protein>
<keyword evidence="2" id="KW-1185">Reference proteome</keyword>
<gene>
    <name evidence="1" type="ORF">FN846DRAFT_1021255</name>
</gene>
<dbReference type="OrthoDB" id="1744869at2759"/>
<reference evidence="1 2" key="1">
    <citation type="submission" date="2019-09" db="EMBL/GenBank/DDBJ databases">
        <title>Draft genome of the ectomycorrhizal ascomycete Sphaerosporella brunnea.</title>
        <authorList>
            <consortium name="DOE Joint Genome Institute"/>
            <person name="Benucci G.M."/>
            <person name="Marozzi G."/>
            <person name="Antonielli L."/>
            <person name="Sanchez S."/>
            <person name="Marco P."/>
            <person name="Wang X."/>
            <person name="Falini L.B."/>
            <person name="Barry K."/>
            <person name="Haridas S."/>
            <person name="Lipzen A."/>
            <person name="Labutti K."/>
            <person name="Grigoriev I.V."/>
            <person name="Murat C."/>
            <person name="Martin F."/>
            <person name="Albertini E."/>
            <person name="Donnini D."/>
            <person name="Bonito G."/>
        </authorList>
    </citation>
    <scope>NUCLEOTIDE SEQUENCE [LARGE SCALE GENOMIC DNA]</scope>
    <source>
        <strain evidence="1 2">Sb_GMNB300</strain>
    </source>
</reference>
<name>A0A5J5EY42_9PEZI</name>
<sequence>MHCPEEVAHKQTNTTRMITLRYTQLTQTPNGECCERESTSDFSIDLPKNLPTPPSTIILLTSPDSAPSLTAPALSALTNGSTATVLSAAVDSLHGSKGGNGSRVKGHSWLITDHTLPIRIPPSMGKEPAKSITFSLPNANFTLPLANTVFQNGRQSTLVHLGASVPKPKVIEAAVGLSDPEVEEFAQAQEDIKEAWQELGDLMEMVGVKSGLVIPNPPPQDSVVVKIPEEVLQEREGYSGRIYSKLPLKPLTKPRKIAEGLGNILKTVHRPEGADDAHVEGASLELESAVDKYLEGLPKGANTPERVDVFARLTSQEPSPDVKELLLYPGARLHRVLSGGGGWGKKAGLLSLDPQGERDVARFEQEFGARFDGTDETHDGIVQVGQWVQFFIAENGEPAEHGLQFGAVGKIEDVRAVENDGVERTIDGCFGAASELGVDVGIAGKIRRMDVPGGTVIVDA</sequence>
<accession>A0A5J5EY42</accession>
<comment type="caution">
    <text evidence="1">The sequence shown here is derived from an EMBL/GenBank/DDBJ whole genome shotgun (WGS) entry which is preliminary data.</text>
</comment>
<proteinExistence type="predicted"/>
<dbReference type="InParanoid" id="A0A5J5EY42"/>
<evidence type="ECO:0000313" key="1">
    <source>
        <dbReference type="EMBL" id="KAA8907571.1"/>
    </source>
</evidence>